<reference evidence="3" key="2">
    <citation type="submission" date="2020-04" db="EMBL/GenBank/DDBJ databases">
        <authorList>
            <person name="Liechti N."/>
            <person name="Schuerch N."/>
            <person name="Bruggmann R."/>
            <person name="Wittwer M."/>
        </authorList>
    </citation>
    <scope>NUCLEOTIDE SEQUENCE</scope>
    <source>
        <strain evidence="3">ATCC 30569</strain>
    </source>
</reference>
<dbReference type="EMBL" id="PYSW02000005">
    <property type="protein sequence ID" value="KAG2392170.1"/>
    <property type="molecule type" value="Genomic_DNA"/>
</dbReference>
<dbReference type="EMBL" id="PYSW02000041">
    <property type="protein sequence ID" value="KAG2374987.1"/>
    <property type="molecule type" value="Genomic_DNA"/>
</dbReference>
<name>A0AA88GLL0_NAELO</name>
<dbReference type="EMBL" id="PYSW02000058">
    <property type="protein sequence ID" value="KAG2373219.1"/>
    <property type="molecule type" value="Genomic_DNA"/>
</dbReference>
<dbReference type="RefSeq" id="XP_044547422.1">
    <property type="nucleotide sequence ID" value="XM_044695953.1"/>
</dbReference>
<accession>A0AA88GLL0</accession>
<dbReference type="Proteomes" id="UP000816034">
    <property type="component" value="Unassembled WGS sequence"/>
</dbReference>
<evidence type="ECO:0000313" key="6">
    <source>
        <dbReference type="EMBL" id="KAG2392170.1"/>
    </source>
</evidence>
<sequence>MDDEKNNKKTTGVVVMEEGCDIGGLLMNLEALTADVQNLVQTPFPIFEFFEKLKQSMPYVSNHSCEHEQEFHFPKDHPFESFEELCCFMLINHFGISKQAYNFMIQMLKSTFKDRPELMKLFVSYDTLKARGNNLNPQKPMQFNDNFILYSVQDTIRNMLMDPYLVNQLCLNREKHQQQFATKQPFQSKIFNKILEKCQSDIFPLVMLIYVDDFVKFRTKSTSTCGVYSSLLNFNSDFMRKLESISLLGFSKTHCDFWTMTSHLMKEINHLDGEIIEIEDPSTGESRKFQIVVAGFLWDTVEKMYSLQLMKEECSRCEGIYDNQHKTPDCLFGASTIEDPKYVTHFEKRNIFEANTVINSIDLRSNDRTKDKGFKPLIWEEMQFKDLKLSKAKITQKLRELPVLHIIDNPFLKYPNTVDAFHKALIDFFHLEIQGTFRTQFKRTMKAIHYSTIMDDFLDVCERERLPNGKRITMYSDIDKLSGTEMLEFIAISAPIWYKFLFLNTKYSDNTLEKRQKLYECWILHLQYFVRLLRFDHTDHDLKEAEKLYVAWRVAYRNCFGSEKCKFPNFHAGCHIFEDVDDIGHVTWFWTLLYELKHSTYKQFNDKSNKKQLEKRASEREMVMKALFTKYPQCRKLIPRAKEPEFKLEKDIFVLFETDQGEMNIAFVKQVTDKVVLSSLIFEVKHMDNVSYMYHLKCIPQLMLSAIDISKVKSKCSCICYSLPSGLKWQLNQFAFCYNFCK</sequence>
<dbReference type="EMBL" id="PYSW02000027">
    <property type="protein sequence ID" value="KAG2381476.1"/>
    <property type="molecule type" value="Genomic_DNA"/>
</dbReference>
<dbReference type="EMBL" id="PYSW02000029">
    <property type="protein sequence ID" value="KAG2379381.1"/>
    <property type="molecule type" value="Genomic_DNA"/>
</dbReference>
<comment type="caution">
    <text evidence="3">The sequence shown here is derived from an EMBL/GenBank/DDBJ whole genome shotgun (WGS) entry which is preliminary data.</text>
</comment>
<evidence type="ECO:0000313" key="1">
    <source>
        <dbReference type="EMBL" id="KAG2373219.1"/>
    </source>
</evidence>
<proteinExistence type="predicted"/>
<evidence type="ECO:0000313" key="7">
    <source>
        <dbReference type="Proteomes" id="UP000816034"/>
    </source>
</evidence>
<evidence type="ECO:0000313" key="2">
    <source>
        <dbReference type="EMBL" id="KAG2374987.1"/>
    </source>
</evidence>
<protein>
    <submittedName>
        <fullName evidence="3">Uncharacterized protein</fullName>
    </submittedName>
</protein>
<evidence type="ECO:0000313" key="3">
    <source>
        <dbReference type="EMBL" id="KAG2379381.1"/>
    </source>
</evidence>
<dbReference type="GeneID" id="68098581"/>
<evidence type="ECO:0000313" key="5">
    <source>
        <dbReference type="EMBL" id="KAG2381743.1"/>
    </source>
</evidence>
<dbReference type="AlphaFoldDB" id="A0AA88GLL0"/>
<dbReference type="EMBL" id="PYSW02000026">
    <property type="protein sequence ID" value="KAG2381743.1"/>
    <property type="molecule type" value="Genomic_DNA"/>
</dbReference>
<reference evidence="3 7" key="1">
    <citation type="journal article" date="2018" name="BMC Genomics">
        <title>The genome of Naegleria lovaniensis, the basis for a comparative approach to unravel pathogenicity factors of the human pathogenic amoeba N. fowleri.</title>
        <authorList>
            <person name="Liechti N."/>
            <person name="Schurch N."/>
            <person name="Bruggmann R."/>
            <person name="Wittwer M."/>
        </authorList>
    </citation>
    <scope>NUCLEOTIDE SEQUENCE [LARGE SCALE GENOMIC DNA]</scope>
    <source>
        <strain evidence="3 7">ATCC 30569</strain>
    </source>
</reference>
<gene>
    <name evidence="5" type="ORF">C9374_006127</name>
    <name evidence="4" type="ORF">C9374_006465</name>
    <name evidence="3" type="ORF">C9374_007520</name>
    <name evidence="2" type="ORF">C9374_010361</name>
    <name evidence="1" type="ORF">C9374_012322</name>
    <name evidence="6" type="ORF">C9374_012422</name>
</gene>
<keyword evidence="7" id="KW-1185">Reference proteome</keyword>
<organism evidence="3 7">
    <name type="scientific">Naegleria lovaniensis</name>
    <name type="common">Amoeba</name>
    <dbReference type="NCBI Taxonomy" id="51637"/>
    <lineage>
        <taxon>Eukaryota</taxon>
        <taxon>Discoba</taxon>
        <taxon>Heterolobosea</taxon>
        <taxon>Tetramitia</taxon>
        <taxon>Eutetramitia</taxon>
        <taxon>Vahlkampfiidae</taxon>
        <taxon>Naegleria</taxon>
    </lineage>
</organism>
<evidence type="ECO:0000313" key="4">
    <source>
        <dbReference type="EMBL" id="KAG2381476.1"/>
    </source>
</evidence>